<dbReference type="Pfam" id="PF18395">
    <property type="entry name" value="Cas3_C"/>
    <property type="match status" value="1"/>
</dbReference>
<sequence length="107" mass="11835">MIKVVLLHADHAVLTPVRGTIPVDLNGEIDVDSVLELEDSVTMLSAPDGVPDEVVEFLGTAPVPPAFARSPWLRRHRPLVFVDGRCTVAGHTLRYERDYGVYVEDDE</sequence>
<dbReference type="Proteomes" id="UP000542674">
    <property type="component" value="Unassembled WGS sequence"/>
</dbReference>
<reference evidence="2 3" key="1">
    <citation type="submission" date="2020-08" db="EMBL/GenBank/DDBJ databases">
        <title>Sequencing the genomes of 1000 actinobacteria strains.</title>
        <authorList>
            <person name="Klenk H.-P."/>
        </authorList>
    </citation>
    <scope>NUCLEOTIDE SEQUENCE [LARGE SCALE GENOMIC DNA]</scope>
    <source>
        <strain evidence="2 3">DSM 45084</strain>
    </source>
</reference>
<evidence type="ECO:0000259" key="1">
    <source>
        <dbReference type="Pfam" id="PF18395"/>
    </source>
</evidence>
<comment type="caution">
    <text evidence="2">The sequence shown here is derived from an EMBL/GenBank/DDBJ whole genome shotgun (WGS) entry which is preliminary data.</text>
</comment>
<dbReference type="AlphaFoldDB" id="A0A7W7T4C5"/>
<keyword evidence="3" id="KW-1185">Reference proteome</keyword>
<evidence type="ECO:0000313" key="2">
    <source>
        <dbReference type="EMBL" id="MBB4966291.1"/>
    </source>
</evidence>
<accession>A0A7W7T4C5</accession>
<gene>
    <name evidence="2" type="ORF">F4559_003650</name>
</gene>
<dbReference type="EMBL" id="JACHJS010000001">
    <property type="protein sequence ID" value="MBB4966291.1"/>
    <property type="molecule type" value="Genomic_DNA"/>
</dbReference>
<dbReference type="RefSeq" id="WP_184670204.1">
    <property type="nucleotide sequence ID" value="NZ_BAABAI010000026.1"/>
</dbReference>
<organism evidence="2 3">
    <name type="scientific">Saccharothrix violaceirubra</name>
    <dbReference type="NCBI Taxonomy" id="413306"/>
    <lineage>
        <taxon>Bacteria</taxon>
        <taxon>Bacillati</taxon>
        <taxon>Actinomycetota</taxon>
        <taxon>Actinomycetes</taxon>
        <taxon>Pseudonocardiales</taxon>
        <taxon>Pseudonocardiaceae</taxon>
        <taxon>Saccharothrix</taxon>
    </lineage>
</organism>
<evidence type="ECO:0000313" key="3">
    <source>
        <dbReference type="Proteomes" id="UP000542674"/>
    </source>
</evidence>
<name>A0A7W7T4C5_9PSEU</name>
<feature type="domain" description="Cas3 C-terminal" evidence="1">
    <location>
        <begin position="2"/>
        <end position="100"/>
    </location>
</feature>
<proteinExistence type="predicted"/>
<protein>
    <recommendedName>
        <fullName evidence="1">Cas3 C-terminal domain-containing protein</fullName>
    </recommendedName>
</protein>
<dbReference type="InterPro" id="IPR041372">
    <property type="entry name" value="Cas3_C"/>
</dbReference>